<accession>A0A9P9WD67</accession>
<dbReference type="EMBL" id="JAFIMR010000037">
    <property type="protein sequence ID" value="KAI1858142.1"/>
    <property type="molecule type" value="Genomic_DNA"/>
</dbReference>
<dbReference type="PANTHER" id="PTHR43814">
    <property type="entry name" value="ARGININOSUCCINATE LYASE"/>
    <property type="match status" value="1"/>
</dbReference>
<feature type="domain" description="Fumarate lyase N-terminal" evidence="3">
    <location>
        <begin position="130"/>
        <end position="331"/>
    </location>
</feature>
<dbReference type="InterPro" id="IPR008948">
    <property type="entry name" value="L-Aspartase-like"/>
</dbReference>
<dbReference type="GO" id="GO:0005829">
    <property type="term" value="C:cytosol"/>
    <property type="evidence" value="ECO:0007669"/>
    <property type="project" value="TreeGrafter"/>
</dbReference>
<gene>
    <name evidence="5" type="ORF">JX265_010810</name>
</gene>
<name>A0A9P9WD67_9PEZI</name>
<dbReference type="PANTHER" id="PTHR43814:SF1">
    <property type="entry name" value="ARGININOSUCCINATE LYASE"/>
    <property type="match status" value="1"/>
</dbReference>
<organism evidence="5 6">
    <name type="scientific">Neoarthrinium moseri</name>
    <dbReference type="NCBI Taxonomy" id="1658444"/>
    <lineage>
        <taxon>Eukaryota</taxon>
        <taxon>Fungi</taxon>
        <taxon>Dikarya</taxon>
        <taxon>Ascomycota</taxon>
        <taxon>Pezizomycotina</taxon>
        <taxon>Sordariomycetes</taxon>
        <taxon>Xylariomycetidae</taxon>
        <taxon>Amphisphaeriales</taxon>
        <taxon>Apiosporaceae</taxon>
        <taxon>Neoarthrinium</taxon>
    </lineage>
</organism>
<dbReference type="Pfam" id="PF14698">
    <property type="entry name" value="ASL_C2"/>
    <property type="match status" value="1"/>
</dbReference>
<evidence type="ECO:0000259" key="3">
    <source>
        <dbReference type="Pfam" id="PF00206"/>
    </source>
</evidence>
<dbReference type="GO" id="GO:0004056">
    <property type="term" value="F:argininosuccinate lyase activity"/>
    <property type="evidence" value="ECO:0007669"/>
    <property type="project" value="InterPro"/>
</dbReference>
<dbReference type="AlphaFoldDB" id="A0A9P9WD67"/>
<dbReference type="Pfam" id="PF00206">
    <property type="entry name" value="Lyase_1"/>
    <property type="match status" value="1"/>
</dbReference>
<feature type="domain" description="Argininosuccinate lyase C-terminal" evidence="4">
    <location>
        <begin position="398"/>
        <end position="477"/>
    </location>
</feature>
<dbReference type="InterPro" id="IPR024083">
    <property type="entry name" value="Fumarase/histidase_N"/>
</dbReference>
<dbReference type="PRINTS" id="PR00149">
    <property type="entry name" value="FUMRATELYASE"/>
</dbReference>
<dbReference type="Proteomes" id="UP000829685">
    <property type="component" value="Unassembled WGS sequence"/>
</dbReference>
<dbReference type="InterPro" id="IPR029419">
    <property type="entry name" value="Arg_succ_lyase_C"/>
</dbReference>
<dbReference type="PRINTS" id="PR00145">
    <property type="entry name" value="ARGSUCLYASE"/>
</dbReference>
<sequence length="533" mass="59273">MQILQSSPHRRFGHSTGLAYHVLPLVEDVHLREQNASACHLSNLRSDTGYTATTVDIMPQDRFYWLGQINKASVVVNLDEGLLGRELGRRIAKGLATVLVNGDQPNGHRPGRVINFEPLLIQAAGVEVTRLHIGRSSQDMHTTASTAMIREEALALANQLHQTTHQIVQLAEEHVDTLVPNYTNGVAAQPNSYGHYLLGHVAGLLRDAERLRQFYTRLDRCAMGSTVLNGSSWPLDRDRMAKYLGFSAVADNAYDAVQISSTEMPIELGAVCTSMMIHAGAFIQDIMTQYAQPRPWLTLQEGGDNTYVSSAMPQKRNPGLLNNTRANASKVATLGIGRALQAHNITPGMIDARSTSDNIDVLKGARSVLRDWGRILRALQINRARALEELNSDWTASQEVADVLMRQHDVAFRIGHHFVSGIVAYARQHQIRPSDFPYSEAIQIWKNTYSHMGLVDARCLPMSEEEFRDTLDPVAIIRNRATAGGPQPLEMQRMMEEAKMNLDELQGWTAGREYAIKSAITKLANDFDDIVRE</sequence>
<keyword evidence="6" id="KW-1185">Reference proteome</keyword>
<dbReference type="GO" id="GO:0042450">
    <property type="term" value="P:L-arginine biosynthetic process via ornithine"/>
    <property type="evidence" value="ECO:0007669"/>
    <property type="project" value="InterPro"/>
</dbReference>
<comment type="caution">
    <text evidence="5">The sequence shown here is derived from an EMBL/GenBank/DDBJ whole genome shotgun (WGS) entry which is preliminary data.</text>
</comment>
<dbReference type="SUPFAM" id="SSF48557">
    <property type="entry name" value="L-aspartase-like"/>
    <property type="match status" value="1"/>
</dbReference>
<protein>
    <recommendedName>
        <fullName evidence="2">Arginosuccinase</fullName>
    </recommendedName>
</protein>
<dbReference type="InterPro" id="IPR000362">
    <property type="entry name" value="Fumarate_lyase_fam"/>
</dbReference>
<dbReference type="InterPro" id="IPR009049">
    <property type="entry name" value="Argininosuccinate_lyase"/>
</dbReference>
<comment type="similarity">
    <text evidence="1">Belongs to the lyase 1 family. Argininosuccinate lyase subfamily.</text>
</comment>
<dbReference type="Gene3D" id="1.20.200.10">
    <property type="entry name" value="Fumarase/aspartase (Central domain)"/>
    <property type="match status" value="1"/>
</dbReference>
<evidence type="ECO:0000313" key="6">
    <source>
        <dbReference type="Proteomes" id="UP000829685"/>
    </source>
</evidence>
<dbReference type="Gene3D" id="1.10.275.10">
    <property type="entry name" value="Fumarase/aspartase (N-terminal domain)"/>
    <property type="match status" value="1"/>
</dbReference>
<reference evidence="5" key="1">
    <citation type="submission" date="2021-03" db="EMBL/GenBank/DDBJ databases">
        <title>Revisited historic fungal species revealed as producer of novel bioactive compounds through whole genome sequencing and comparative genomics.</title>
        <authorList>
            <person name="Vignolle G.A."/>
            <person name="Hochenegger N."/>
            <person name="Mach R.L."/>
            <person name="Mach-Aigner A.R."/>
            <person name="Javad Rahimi M."/>
            <person name="Salim K.A."/>
            <person name="Chan C.M."/>
            <person name="Lim L.B.L."/>
            <person name="Cai F."/>
            <person name="Druzhinina I.S."/>
            <person name="U'Ren J.M."/>
            <person name="Derntl C."/>
        </authorList>
    </citation>
    <scope>NUCLEOTIDE SEQUENCE</scope>
    <source>
        <strain evidence="5">TUCIM 5799</strain>
    </source>
</reference>
<evidence type="ECO:0000259" key="4">
    <source>
        <dbReference type="Pfam" id="PF14698"/>
    </source>
</evidence>
<dbReference type="InterPro" id="IPR022761">
    <property type="entry name" value="Fumarate_lyase_N"/>
</dbReference>
<dbReference type="Gene3D" id="1.10.40.30">
    <property type="entry name" value="Fumarase/aspartase (C-terminal domain)"/>
    <property type="match status" value="1"/>
</dbReference>
<proteinExistence type="inferred from homology"/>
<evidence type="ECO:0000256" key="1">
    <source>
        <dbReference type="ARBA" id="ARBA00010755"/>
    </source>
</evidence>
<evidence type="ECO:0000256" key="2">
    <source>
        <dbReference type="ARBA" id="ARBA00032749"/>
    </source>
</evidence>
<evidence type="ECO:0000313" key="5">
    <source>
        <dbReference type="EMBL" id="KAI1858142.1"/>
    </source>
</evidence>